<comment type="subunit">
    <text evidence="18">Component of the Smc5-Smc6 complex.</text>
</comment>
<evidence type="ECO:0000256" key="4">
    <source>
        <dbReference type="ARBA" id="ARBA00010258"/>
    </source>
</evidence>
<accession>A0ABM4C7M9</accession>
<keyword evidence="14" id="KW-0832">Ubl conjugation</keyword>
<evidence type="ECO:0000256" key="16">
    <source>
        <dbReference type="ARBA" id="ARBA00023204"/>
    </source>
</evidence>
<protein>
    <recommendedName>
        <fullName evidence="6 18">Non-structural maintenance of chromosomes element 1 homolog</fullName>
        <ecNumber evidence="5 18">2.3.2.27</ecNumber>
    </recommendedName>
</protein>
<evidence type="ECO:0000256" key="17">
    <source>
        <dbReference type="ARBA" id="ARBA00023242"/>
    </source>
</evidence>
<evidence type="ECO:0000313" key="21">
    <source>
        <dbReference type="RefSeq" id="XP_065657613.1"/>
    </source>
</evidence>
<evidence type="ECO:0000256" key="6">
    <source>
        <dbReference type="ARBA" id="ARBA00019422"/>
    </source>
</evidence>
<evidence type="ECO:0000256" key="15">
    <source>
        <dbReference type="ARBA" id="ARBA00023172"/>
    </source>
</evidence>
<evidence type="ECO:0000256" key="2">
    <source>
        <dbReference type="ARBA" id="ARBA00004123"/>
    </source>
</evidence>
<dbReference type="SUPFAM" id="SSF57889">
    <property type="entry name" value="Cysteine-rich domain"/>
    <property type="match status" value="1"/>
</dbReference>
<evidence type="ECO:0000313" key="20">
    <source>
        <dbReference type="Proteomes" id="UP001652625"/>
    </source>
</evidence>
<evidence type="ECO:0000256" key="7">
    <source>
        <dbReference type="ARBA" id="ARBA00022454"/>
    </source>
</evidence>
<dbReference type="RefSeq" id="XP_065657613.1">
    <property type="nucleotide sequence ID" value="XM_065801541.1"/>
</dbReference>
<gene>
    <name evidence="21" type="primary">LOC100212748</name>
</gene>
<dbReference type="InterPro" id="IPR014857">
    <property type="entry name" value="Nse1_RING_C4HC3-type"/>
</dbReference>
<dbReference type="Gene3D" id="3.90.1150.220">
    <property type="match status" value="1"/>
</dbReference>
<keyword evidence="15 18" id="KW-0233">DNA recombination</keyword>
<dbReference type="EC" id="2.3.2.27" evidence="5 18"/>
<proteinExistence type="inferred from homology"/>
<dbReference type="InterPro" id="IPR036388">
    <property type="entry name" value="WH-like_DNA-bd_sf"/>
</dbReference>
<dbReference type="PANTHER" id="PTHR20973">
    <property type="entry name" value="NON-SMC ELEMENT 1-RELATED"/>
    <property type="match status" value="1"/>
</dbReference>
<evidence type="ECO:0000256" key="14">
    <source>
        <dbReference type="ARBA" id="ARBA00022843"/>
    </source>
</evidence>
<evidence type="ECO:0000256" key="13">
    <source>
        <dbReference type="ARBA" id="ARBA00022833"/>
    </source>
</evidence>
<dbReference type="InterPro" id="IPR046349">
    <property type="entry name" value="C1-like_sf"/>
</dbReference>
<evidence type="ECO:0000256" key="10">
    <source>
        <dbReference type="ARBA" id="ARBA00022763"/>
    </source>
</evidence>
<keyword evidence="13 18" id="KW-0862">Zinc</keyword>
<keyword evidence="9 18" id="KW-0479">Metal-binding</keyword>
<keyword evidence="16 18" id="KW-0234">DNA repair</keyword>
<dbReference type="InterPro" id="IPR013083">
    <property type="entry name" value="Znf_RING/FYVE/PHD"/>
</dbReference>
<dbReference type="GeneID" id="100212748"/>
<evidence type="ECO:0000256" key="9">
    <source>
        <dbReference type="ARBA" id="ARBA00022723"/>
    </source>
</evidence>
<evidence type="ECO:0000256" key="1">
    <source>
        <dbReference type="ARBA" id="ARBA00000900"/>
    </source>
</evidence>
<feature type="domain" description="Phorbol-ester/DAG-type" evidence="19">
    <location>
        <begin position="170"/>
        <end position="223"/>
    </location>
</feature>
<keyword evidence="20" id="KW-1185">Reference proteome</keyword>
<comment type="subcellular location">
    <subcellularLocation>
        <location evidence="3">Chromosome</location>
    </subcellularLocation>
    <subcellularLocation>
        <location evidence="2 18">Nucleus</location>
    </subcellularLocation>
</comment>
<reference evidence="21" key="1">
    <citation type="submission" date="2025-08" db="UniProtKB">
        <authorList>
            <consortium name="RefSeq"/>
        </authorList>
    </citation>
    <scope>IDENTIFICATION</scope>
</reference>
<dbReference type="Pfam" id="PF08746">
    <property type="entry name" value="zf-RING-like"/>
    <property type="match status" value="1"/>
</dbReference>
<dbReference type="PANTHER" id="PTHR20973:SF0">
    <property type="entry name" value="NON-STRUCTURAL MAINTENANCE OF CHROMOSOMES ELEMENT 1 HOMOLOG"/>
    <property type="match status" value="1"/>
</dbReference>
<keyword evidence="12 18" id="KW-0833">Ubl conjugation pathway</keyword>
<dbReference type="InterPro" id="IPR011513">
    <property type="entry name" value="Nse1"/>
</dbReference>
<evidence type="ECO:0000256" key="5">
    <source>
        <dbReference type="ARBA" id="ARBA00012483"/>
    </source>
</evidence>
<keyword evidence="8 18" id="KW-0808">Transferase</keyword>
<dbReference type="Proteomes" id="UP001652625">
    <property type="component" value="Chromosome 07"/>
</dbReference>
<keyword evidence="10 18" id="KW-0227">DNA damage</keyword>
<dbReference type="Gene3D" id="1.10.10.10">
    <property type="entry name" value="Winged helix-like DNA-binding domain superfamily/Winged helix DNA-binding domain"/>
    <property type="match status" value="1"/>
</dbReference>
<evidence type="ECO:0000256" key="18">
    <source>
        <dbReference type="RuleBase" id="RU368018"/>
    </source>
</evidence>
<comment type="catalytic activity">
    <reaction evidence="1 18">
        <text>S-ubiquitinyl-[E2 ubiquitin-conjugating enzyme]-L-cysteine + [acceptor protein]-L-lysine = [E2 ubiquitin-conjugating enzyme]-L-cysteine + N(6)-ubiquitinyl-[acceptor protein]-L-lysine.</text>
        <dbReference type="EC" id="2.3.2.27"/>
    </reaction>
</comment>
<name>A0ABM4C7M9_HYDVU</name>
<sequence>MVNEINNAHRFFLQVFISRRLLSEAEALEVYYNASEKYAVGAPANNFSCFVYTINKQIEYLYMEIKRGRAEHNGKVFFALVNTVEDSHSKVATDLSPHEMEYVQKIIETLVSSDNRNISSIDILNLGAELGNKIPTAIAEDIVSRLTARGWFTELSGHISFGPRAVIELSHYIKDKFQNQITDCPLCNDCVILGDKCESCEKRYHKYCIATVFQNVGVSDRNCPSCKVFWTNQVINIPRGDNLNKEALMSSVEKKKRKK</sequence>
<evidence type="ECO:0000259" key="19">
    <source>
        <dbReference type="PROSITE" id="PS50081"/>
    </source>
</evidence>
<dbReference type="Pfam" id="PF07574">
    <property type="entry name" value="SMC_Nse1"/>
    <property type="match status" value="1"/>
</dbReference>
<dbReference type="PROSITE" id="PS50081">
    <property type="entry name" value="ZF_DAG_PE_2"/>
    <property type="match status" value="1"/>
</dbReference>
<organism evidence="20 21">
    <name type="scientific">Hydra vulgaris</name>
    <name type="common">Hydra</name>
    <name type="synonym">Hydra attenuata</name>
    <dbReference type="NCBI Taxonomy" id="6087"/>
    <lineage>
        <taxon>Eukaryota</taxon>
        <taxon>Metazoa</taxon>
        <taxon>Cnidaria</taxon>
        <taxon>Hydrozoa</taxon>
        <taxon>Hydroidolina</taxon>
        <taxon>Anthoathecata</taxon>
        <taxon>Aplanulata</taxon>
        <taxon>Hydridae</taxon>
        <taxon>Hydra</taxon>
    </lineage>
</organism>
<evidence type="ECO:0000256" key="11">
    <source>
        <dbReference type="ARBA" id="ARBA00022771"/>
    </source>
</evidence>
<keyword evidence="11 18" id="KW-0863">Zinc-finger</keyword>
<comment type="similarity">
    <text evidence="4 18">Belongs to the NSE1 family.</text>
</comment>
<evidence type="ECO:0000256" key="3">
    <source>
        <dbReference type="ARBA" id="ARBA00004286"/>
    </source>
</evidence>
<dbReference type="InterPro" id="IPR002219">
    <property type="entry name" value="PKC_DAG/PE"/>
</dbReference>
<keyword evidence="17 18" id="KW-0539">Nucleus</keyword>
<evidence type="ECO:0000256" key="8">
    <source>
        <dbReference type="ARBA" id="ARBA00022679"/>
    </source>
</evidence>
<dbReference type="Gene3D" id="3.30.40.10">
    <property type="entry name" value="Zinc/RING finger domain, C3HC4 (zinc finger)"/>
    <property type="match status" value="1"/>
</dbReference>
<evidence type="ECO:0000256" key="12">
    <source>
        <dbReference type="ARBA" id="ARBA00022786"/>
    </source>
</evidence>
<keyword evidence="7" id="KW-0158">Chromosome</keyword>